<dbReference type="EMBL" id="JAKCXM010000392">
    <property type="protein sequence ID" value="KAJ0394675.1"/>
    <property type="molecule type" value="Genomic_DNA"/>
</dbReference>
<evidence type="ECO:0000256" key="5">
    <source>
        <dbReference type="ARBA" id="ARBA00023136"/>
    </source>
</evidence>
<evidence type="ECO:0000313" key="9">
    <source>
        <dbReference type="EMBL" id="KAJ0394675.1"/>
    </source>
</evidence>
<dbReference type="PANTHER" id="PTHR11923:SF51">
    <property type="entry name" value="LYSOSOME MEMBRANE PROTEIN 2"/>
    <property type="match status" value="1"/>
</dbReference>
<gene>
    <name evidence="9" type="ORF">P43SY_004158</name>
</gene>
<name>A0AAD5Q3C4_PYTIN</name>
<dbReference type="AlphaFoldDB" id="A0AAD5Q3C4"/>
<evidence type="ECO:0000256" key="7">
    <source>
        <dbReference type="SAM" id="MobiDB-lite"/>
    </source>
</evidence>
<feature type="transmembrane region" description="Helical" evidence="8">
    <location>
        <begin position="691"/>
        <end position="713"/>
    </location>
</feature>
<dbReference type="GO" id="GO:0016020">
    <property type="term" value="C:membrane"/>
    <property type="evidence" value="ECO:0007669"/>
    <property type="project" value="UniProtKB-SubCell"/>
</dbReference>
<organism evidence="9 10">
    <name type="scientific">Pythium insidiosum</name>
    <name type="common">Pythiosis disease agent</name>
    <dbReference type="NCBI Taxonomy" id="114742"/>
    <lineage>
        <taxon>Eukaryota</taxon>
        <taxon>Sar</taxon>
        <taxon>Stramenopiles</taxon>
        <taxon>Oomycota</taxon>
        <taxon>Peronosporomycetes</taxon>
        <taxon>Pythiales</taxon>
        <taxon>Pythiaceae</taxon>
        <taxon>Pythium</taxon>
    </lineage>
</organism>
<dbReference type="GO" id="GO:0005737">
    <property type="term" value="C:cytoplasm"/>
    <property type="evidence" value="ECO:0007669"/>
    <property type="project" value="TreeGrafter"/>
</dbReference>
<keyword evidence="3 8" id="KW-0812">Transmembrane</keyword>
<evidence type="ECO:0000256" key="2">
    <source>
        <dbReference type="ARBA" id="ARBA00010532"/>
    </source>
</evidence>
<evidence type="ECO:0000256" key="6">
    <source>
        <dbReference type="ARBA" id="ARBA00023180"/>
    </source>
</evidence>
<evidence type="ECO:0000256" key="4">
    <source>
        <dbReference type="ARBA" id="ARBA00022989"/>
    </source>
</evidence>
<evidence type="ECO:0000256" key="3">
    <source>
        <dbReference type="ARBA" id="ARBA00022692"/>
    </source>
</evidence>
<keyword evidence="5 8" id="KW-0472">Membrane</keyword>
<evidence type="ECO:0000256" key="1">
    <source>
        <dbReference type="ARBA" id="ARBA00004370"/>
    </source>
</evidence>
<reference evidence="9" key="1">
    <citation type="submission" date="2021-12" db="EMBL/GenBank/DDBJ databases">
        <title>Prjna785345.</title>
        <authorList>
            <person name="Rujirawat T."/>
            <person name="Krajaejun T."/>
        </authorList>
    </citation>
    <scope>NUCLEOTIDE SEQUENCE</scope>
    <source>
        <strain evidence="9">Pi057C3</strain>
    </source>
</reference>
<keyword evidence="6" id="KW-0325">Glycoprotein</keyword>
<comment type="caution">
    <text evidence="9">The sequence shown here is derived from an EMBL/GenBank/DDBJ whole genome shotgun (WGS) entry which is preliminary data.</text>
</comment>
<feature type="region of interest" description="Disordered" evidence="7">
    <location>
        <begin position="1"/>
        <end position="23"/>
    </location>
</feature>
<protein>
    <recommendedName>
        <fullName evidence="11">Croquemort-like mating protein M82</fullName>
    </recommendedName>
</protein>
<evidence type="ECO:0008006" key="11">
    <source>
        <dbReference type="Google" id="ProtNLM"/>
    </source>
</evidence>
<keyword evidence="10" id="KW-1185">Reference proteome</keyword>
<dbReference type="PANTHER" id="PTHR11923">
    <property type="entry name" value="SCAVENGER RECEPTOR CLASS B TYPE-1 SR-B1"/>
    <property type="match status" value="1"/>
</dbReference>
<comment type="subcellular location">
    <subcellularLocation>
        <location evidence="1">Membrane</location>
    </subcellularLocation>
</comment>
<dbReference type="Proteomes" id="UP001209570">
    <property type="component" value="Unassembled WGS sequence"/>
</dbReference>
<comment type="similarity">
    <text evidence="2">Belongs to the CD36 family.</text>
</comment>
<feature type="compositionally biased region" description="Basic and acidic residues" evidence="7">
    <location>
        <begin position="13"/>
        <end position="22"/>
    </location>
</feature>
<dbReference type="InterPro" id="IPR002159">
    <property type="entry name" value="CD36_fam"/>
</dbReference>
<accession>A0AAD5Q3C4</accession>
<sequence length="731" mass="80097">MPESSVSTPPPELYERAGETPKRRVASTQRRRLCGLAPLTFSYLCMANGVLLIALALVFAFAVPAVVTDKVNAGAAVCDLKDVQEQRFTDQYGDCDECYPYFYSLYLFNATNAADYLTNQTTLRVQELGPYVYRRRQIKLDVNLSSDSASVSYRMYTYHTFDASRSCTSCSELDAVTTWDIGYLSVISQAGGERGFLHALIRGSPWGQNLTLAEREAIVRQNGSTIMRLMNGFNANQPSAWKRVGSAVIRFLAFGLPAIQGVEPPQGFEYEGVFARRPVRDWALGYPSLLAGLSIGTHYVQACNSTNGYDARCASCRGDECLALWYECKRCAQGQRVQRINAVTCGAIERKYAAVYGAEEAKIFVASTCGGLCATSGICAAPIPGTAEASGIDYSRQAPPLSALNKYTQRTGCRDKSEIGVYEEYDGYRKQPMWAALDTRRLPTLAEMSAFARYSNCERPPANVTCSDVIGSDATGLAPRGASLSHGFPDKVSNKRIVMFLSQAKQNITLVNSGRVVDGIDGIKLTRFVPPRDLLHFDAWKGLKGTAFPVDGLQSLAFNLGFLSFLSFPLFLHGDRALMERVEMTLFDGQRATPETLLDANGELKPRYFDRYQTVVDVEPGTGRTFRVKKLLMASYALAKSSFTPGAAMSDILWPNATAEVIVPGYIGAETATITSHRVDAFKKAERLLRALVPTLIVGIVFGVGFIGGGLWLRRRELIALSTSSVNVALF</sequence>
<dbReference type="GO" id="GO:0005044">
    <property type="term" value="F:scavenger receptor activity"/>
    <property type="evidence" value="ECO:0007669"/>
    <property type="project" value="TreeGrafter"/>
</dbReference>
<feature type="transmembrane region" description="Helical" evidence="8">
    <location>
        <begin position="33"/>
        <end position="62"/>
    </location>
</feature>
<dbReference type="PRINTS" id="PR01609">
    <property type="entry name" value="CD36FAMILY"/>
</dbReference>
<dbReference type="Pfam" id="PF01130">
    <property type="entry name" value="CD36"/>
    <property type="match status" value="1"/>
</dbReference>
<evidence type="ECO:0000313" key="10">
    <source>
        <dbReference type="Proteomes" id="UP001209570"/>
    </source>
</evidence>
<keyword evidence="4 8" id="KW-1133">Transmembrane helix</keyword>
<proteinExistence type="inferred from homology"/>
<evidence type="ECO:0000256" key="8">
    <source>
        <dbReference type="SAM" id="Phobius"/>
    </source>
</evidence>